<keyword evidence="1" id="KW-0067">ATP-binding</keyword>
<dbReference type="Gene3D" id="3.30.470.20">
    <property type="entry name" value="ATP-grasp fold, B domain"/>
    <property type="match status" value="1"/>
</dbReference>
<dbReference type="Pfam" id="PF15632">
    <property type="entry name" value="ATPgrasp_Ter"/>
    <property type="match status" value="1"/>
</dbReference>
<evidence type="ECO:0000259" key="2">
    <source>
        <dbReference type="PROSITE" id="PS50975"/>
    </source>
</evidence>
<dbReference type="Gene3D" id="3.30.1490.20">
    <property type="entry name" value="ATP-grasp fold, A domain"/>
    <property type="match status" value="1"/>
</dbReference>
<protein>
    <submittedName>
        <fullName evidence="3">Protein Pglb2</fullName>
        <ecNumber evidence="3">6.3.5.5</ecNumber>
    </submittedName>
</protein>
<dbReference type="Gene3D" id="3.40.50.20">
    <property type="match status" value="1"/>
</dbReference>
<keyword evidence="4" id="KW-1185">Reference proteome</keyword>
<dbReference type="SUPFAM" id="SSF56059">
    <property type="entry name" value="Glutathione synthetase ATP-binding domain-like"/>
    <property type="match status" value="1"/>
</dbReference>
<dbReference type="GO" id="GO:0004088">
    <property type="term" value="F:carbamoyl-phosphate synthase (glutamine-hydrolyzing) activity"/>
    <property type="evidence" value="ECO:0007669"/>
    <property type="project" value="UniProtKB-EC"/>
</dbReference>
<dbReference type="STRING" id="28091.SAMEA3174300_00085"/>
<keyword evidence="3" id="KW-0436">Ligase</keyword>
<evidence type="ECO:0000313" key="3">
    <source>
        <dbReference type="EMBL" id="VEJ51626.1"/>
    </source>
</evidence>
<dbReference type="Proteomes" id="UP000272771">
    <property type="component" value="Chromosome"/>
</dbReference>
<dbReference type="GO" id="GO:0046872">
    <property type="term" value="F:metal ion binding"/>
    <property type="evidence" value="ECO:0007669"/>
    <property type="project" value="InterPro"/>
</dbReference>
<dbReference type="EMBL" id="LR134533">
    <property type="protein sequence ID" value="VEJ51626.1"/>
    <property type="molecule type" value="Genomic_DNA"/>
</dbReference>
<dbReference type="Pfam" id="PF21360">
    <property type="entry name" value="PylC-like_N"/>
    <property type="match status" value="1"/>
</dbReference>
<dbReference type="PROSITE" id="PS50975">
    <property type="entry name" value="ATP_GRASP"/>
    <property type="match status" value="1"/>
</dbReference>
<gene>
    <name evidence="3" type="ORF">NCTC12742_01524</name>
</gene>
<dbReference type="InterPro" id="IPR048764">
    <property type="entry name" value="PylC_N"/>
</dbReference>
<name>A0A448VPA2_9NEIS</name>
<accession>A0A448VPA2</accession>
<sequence length="324" mass="36767">MTTKNKNILVLSAGRRVELVQDFQKEAAKFSDGIKVYTTDLNPKMSSACQTSDGSFQVPRIDSEDYIDSIFKLAQKQNIGLIVPTIDTELQKLADAREQFADAGITIVVSDSDFIRICRDKRATITLFNKLGINTPAIYDRNNIQFPCFVKPYDGSRAVGAKMLKSAEELTNELLTDPKMMFCQLIDIKNTFKEFTVDMYYDRSGRLKCTVPRERLEVRSGEVSKGATRRGKLYDTLIEKMAVVKGARGCLTVQFFYHEESNTLYGVEINPRFGGGFPLTYACGANYLGWLIKEYLYGEEIPSFDQWQNNLIMLRYDAKILVSE</sequence>
<dbReference type="AlphaFoldDB" id="A0A448VPA2"/>
<reference evidence="3 4" key="1">
    <citation type="submission" date="2018-12" db="EMBL/GenBank/DDBJ databases">
        <authorList>
            <consortium name="Pathogen Informatics"/>
        </authorList>
    </citation>
    <scope>NUCLEOTIDE SEQUENCE [LARGE SCALE GENOMIC DNA]</scope>
    <source>
        <strain evidence="3 4">NCTC12742</strain>
    </source>
</reference>
<keyword evidence="1" id="KW-0547">Nucleotide-binding</keyword>
<evidence type="ECO:0000256" key="1">
    <source>
        <dbReference type="PROSITE-ProRule" id="PRU00409"/>
    </source>
</evidence>
<proteinExistence type="predicted"/>
<dbReference type="OrthoDB" id="3428978at2"/>
<dbReference type="GO" id="GO:0005524">
    <property type="term" value="F:ATP binding"/>
    <property type="evidence" value="ECO:0007669"/>
    <property type="project" value="UniProtKB-UniRule"/>
</dbReference>
<feature type="domain" description="ATP-grasp" evidence="2">
    <location>
        <begin position="115"/>
        <end position="296"/>
    </location>
</feature>
<evidence type="ECO:0000313" key="4">
    <source>
        <dbReference type="Proteomes" id="UP000272771"/>
    </source>
</evidence>
<dbReference type="InterPro" id="IPR011761">
    <property type="entry name" value="ATP-grasp"/>
</dbReference>
<dbReference type="RefSeq" id="WP_004283826.1">
    <property type="nucleotide sequence ID" value="NZ_CAUJRG010000001.1"/>
</dbReference>
<dbReference type="EC" id="6.3.5.5" evidence="3"/>
<organism evidence="3 4">
    <name type="scientific">Neisseria weaveri</name>
    <dbReference type="NCBI Taxonomy" id="28091"/>
    <lineage>
        <taxon>Bacteria</taxon>
        <taxon>Pseudomonadati</taxon>
        <taxon>Pseudomonadota</taxon>
        <taxon>Betaproteobacteria</taxon>
        <taxon>Neisseriales</taxon>
        <taxon>Neisseriaceae</taxon>
        <taxon>Neisseria</taxon>
    </lineage>
</organism>
<dbReference type="InterPro" id="IPR013815">
    <property type="entry name" value="ATP_grasp_subdomain_1"/>
</dbReference>